<evidence type="ECO:0000313" key="1">
    <source>
        <dbReference type="EMBL" id="MBY6320943.1"/>
    </source>
</evidence>
<evidence type="ECO:0008006" key="3">
    <source>
        <dbReference type="Google" id="ProtNLM"/>
    </source>
</evidence>
<reference evidence="1 2" key="1">
    <citation type="submission" date="2020-06" db="EMBL/GenBank/DDBJ databases">
        <title>Taxonomy, biology and ecology of Rhodococcus bacteria occurring in California pistachio and other woody hosts as revealed by genome sequence analyses.</title>
        <authorList>
            <person name="Gai Y."/>
            <person name="Riely B."/>
        </authorList>
    </citation>
    <scope>NUCLEOTIDE SEQUENCE [LARGE SCALE GENOMIC DNA]</scope>
    <source>
        <strain evidence="1 2">BP-284</strain>
    </source>
</reference>
<organism evidence="1 2">
    <name type="scientific">Rhodococcoides kroppenstedtii</name>
    <dbReference type="NCBI Taxonomy" id="293050"/>
    <lineage>
        <taxon>Bacteria</taxon>
        <taxon>Bacillati</taxon>
        <taxon>Actinomycetota</taxon>
        <taxon>Actinomycetes</taxon>
        <taxon>Mycobacteriales</taxon>
        <taxon>Nocardiaceae</taxon>
        <taxon>Rhodococcoides</taxon>
    </lineage>
</organism>
<evidence type="ECO:0000313" key="2">
    <source>
        <dbReference type="Proteomes" id="UP001520140"/>
    </source>
</evidence>
<dbReference type="Proteomes" id="UP001520140">
    <property type="component" value="Unassembled WGS sequence"/>
</dbReference>
<dbReference type="RefSeq" id="WP_157889478.1">
    <property type="nucleotide sequence ID" value="NZ_JABUKE010000010.1"/>
</dbReference>
<keyword evidence="2" id="KW-1185">Reference proteome</keyword>
<proteinExistence type="predicted"/>
<sequence length="141" mass="14982">MGTPVAELWDPCSISTEALVDAGIDPAPLGSETNPADGVADASFCSYATDSFELTVYSFRSPLESRSSPAEVRDEIGVGDRRAIRFTRSITPTWVSCIIGFDARSSSVELEARPDVIAPSGENSCSVATELAKSLLPQLPR</sequence>
<accession>A0ABS7NSG0</accession>
<dbReference type="EMBL" id="JABUKG010000007">
    <property type="protein sequence ID" value="MBY6320943.1"/>
    <property type="molecule type" value="Genomic_DNA"/>
</dbReference>
<protein>
    <recommendedName>
        <fullName evidence="3">DUF3558 domain-containing protein</fullName>
    </recommendedName>
</protein>
<gene>
    <name evidence="1" type="ORF">HQ605_08930</name>
</gene>
<comment type="caution">
    <text evidence="1">The sequence shown here is derived from an EMBL/GenBank/DDBJ whole genome shotgun (WGS) entry which is preliminary data.</text>
</comment>
<name>A0ABS7NSG0_9NOCA</name>